<protein>
    <submittedName>
        <fullName evidence="7">Uncharacterized protein</fullName>
    </submittedName>
</protein>
<feature type="region of interest" description="Disordered" evidence="3">
    <location>
        <begin position="449"/>
        <end position="534"/>
    </location>
</feature>
<feature type="compositionally biased region" description="Basic and acidic residues" evidence="3">
    <location>
        <begin position="1069"/>
        <end position="1082"/>
    </location>
</feature>
<feature type="region of interest" description="Disordered" evidence="3">
    <location>
        <begin position="1036"/>
        <end position="1082"/>
    </location>
</feature>
<feature type="compositionally biased region" description="Polar residues" evidence="3">
    <location>
        <begin position="705"/>
        <end position="726"/>
    </location>
</feature>
<evidence type="ECO:0000259" key="5">
    <source>
        <dbReference type="PROSITE" id="PS50848"/>
    </source>
</evidence>
<feature type="region of interest" description="Disordered" evidence="3">
    <location>
        <begin position="1309"/>
        <end position="1344"/>
    </location>
</feature>
<feature type="region of interest" description="Disordered" evidence="3">
    <location>
        <begin position="705"/>
        <end position="731"/>
    </location>
</feature>
<keyword evidence="1" id="KW-0343">GTPase activation</keyword>
<dbReference type="SUPFAM" id="SSF47769">
    <property type="entry name" value="SAM/Pointed domain"/>
    <property type="match status" value="1"/>
</dbReference>
<dbReference type="Gene3D" id="1.10.555.10">
    <property type="entry name" value="Rho GTPase activation protein"/>
    <property type="match status" value="1"/>
</dbReference>
<feature type="compositionally biased region" description="Polar residues" evidence="3">
    <location>
        <begin position="508"/>
        <end position="521"/>
    </location>
</feature>
<dbReference type="SUPFAM" id="SSF55961">
    <property type="entry name" value="Bet v1-like"/>
    <property type="match status" value="1"/>
</dbReference>
<dbReference type="InterPro" id="IPR013761">
    <property type="entry name" value="SAM/pointed_sf"/>
</dbReference>
<feature type="region of interest" description="Disordered" evidence="3">
    <location>
        <begin position="1247"/>
        <end position="1269"/>
    </location>
</feature>
<evidence type="ECO:0000259" key="4">
    <source>
        <dbReference type="PROSITE" id="PS50238"/>
    </source>
</evidence>
<feature type="compositionally biased region" description="Polar residues" evidence="3">
    <location>
        <begin position="273"/>
        <end position="288"/>
    </location>
</feature>
<feature type="compositionally biased region" description="Low complexity" evidence="3">
    <location>
        <begin position="676"/>
        <end position="687"/>
    </location>
</feature>
<evidence type="ECO:0000256" key="1">
    <source>
        <dbReference type="ARBA" id="ARBA00022468"/>
    </source>
</evidence>
<organism evidence="6 7">
    <name type="scientific">Mesorhabditis belari</name>
    <dbReference type="NCBI Taxonomy" id="2138241"/>
    <lineage>
        <taxon>Eukaryota</taxon>
        <taxon>Metazoa</taxon>
        <taxon>Ecdysozoa</taxon>
        <taxon>Nematoda</taxon>
        <taxon>Chromadorea</taxon>
        <taxon>Rhabditida</taxon>
        <taxon>Rhabditina</taxon>
        <taxon>Rhabditomorpha</taxon>
        <taxon>Rhabditoidea</taxon>
        <taxon>Rhabditidae</taxon>
        <taxon>Mesorhabditinae</taxon>
        <taxon>Mesorhabditis</taxon>
    </lineage>
</organism>
<evidence type="ECO:0000313" key="7">
    <source>
        <dbReference type="WBParaSite" id="MBELARI_LOCUS10187"/>
    </source>
</evidence>
<dbReference type="GO" id="GO:0030036">
    <property type="term" value="P:actin cytoskeleton organization"/>
    <property type="evidence" value="ECO:0007669"/>
    <property type="project" value="TreeGrafter"/>
</dbReference>
<dbReference type="PROSITE" id="PS50238">
    <property type="entry name" value="RHOGAP"/>
    <property type="match status" value="1"/>
</dbReference>
<dbReference type="Proteomes" id="UP000887575">
    <property type="component" value="Unassembled WGS sequence"/>
</dbReference>
<feature type="region of interest" description="Disordered" evidence="3">
    <location>
        <begin position="668"/>
        <end position="687"/>
    </location>
</feature>
<dbReference type="PANTHER" id="PTHR12659">
    <property type="entry name" value="RHO-TYPE GTPASE ACTIVATING PROTEIN"/>
    <property type="match status" value="1"/>
</dbReference>
<feature type="compositionally biased region" description="Basic and acidic residues" evidence="3">
    <location>
        <begin position="367"/>
        <end position="384"/>
    </location>
</feature>
<feature type="region of interest" description="Disordered" evidence="3">
    <location>
        <begin position="1140"/>
        <end position="1215"/>
    </location>
</feature>
<feature type="region of interest" description="Disordered" evidence="3">
    <location>
        <begin position="1421"/>
        <end position="1469"/>
    </location>
</feature>
<dbReference type="InterPro" id="IPR000198">
    <property type="entry name" value="RhoGAP_dom"/>
</dbReference>
<evidence type="ECO:0000256" key="2">
    <source>
        <dbReference type="ARBA" id="ARBA00022553"/>
    </source>
</evidence>
<dbReference type="InterPro" id="IPR002913">
    <property type="entry name" value="START_lipid-bd_dom"/>
</dbReference>
<dbReference type="InterPro" id="IPR008936">
    <property type="entry name" value="Rho_GTPase_activation_prot"/>
</dbReference>
<feature type="domain" description="Rho-GAP" evidence="4">
    <location>
        <begin position="1566"/>
        <end position="1779"/>
    </location>
</feature>
<feature type="compositionally biased region" description="Low complexity" evidence="3">
    <location>
        <begin position="1389"/>
        <end position="1402"/>
    </location>
</feature>
<feature type="region of interest" description="Disordered" evidence="3">
    <location>
        <begin position="156"/>
        <end position="204"/>
    </location>
</feature>
<feature type="region of interest" description="Disordered" evidence="3">
    <location>
        <begin position="256"/>
        <end position="293"/>
    </location>
</feature>
<feature type="compositionally biased region" description="Polar residues" evidence="3">
    <location>
        <begin position="347"/>
        <end position="357"/>
    </location>
</feature>
<dbReference type="Pfam" id="PF01852">
    <property type="entry name" value="START"/>
    <property type="match status" value="1"/>
</dbReference>
<dbReference type="GO" id="GO:0005096">
    <property type="term" value="F:GTPase activator activity"/>
    <property type="evidence" value="ECO:0007669"/>
    <property type="project" value="UniProtKB-KW"/>
</dbReference>
<dbReference type="SMART" id="SM00324">
    <property type="entry name" value="RhoGAP"/>
    <property type="match status" value="1"/>
</dbReference>
<feature type="domain" description="START" evidence="5">
    <location>
        <begin position="1812"/>
        <end position="1998"/>
    </location>
</feature>
<dbReference type="GO" id="GO:0007165">
    <property type="term" value="P:signal transduction"/>
    <property type="evidence" value="ECO:0007669"/>
    <property type="project" value="InterPro"/>
</dbReference>
<feature type="region of interest" description="Disordered" evidence="3">
    <location>
        <begin position="1356"/>
        <end position="1405"/>
    </location>
</feature>
<dbReference type="InterPro" id="IPR023393">
    <property type="entry name" value="START-like_dom_sf"/>
</dbReference>
<feature type="compositionally biased region" description="Low complexity" evidence="3">
    <location>
        <begin position="1434"/>
        <end position="1469"/>
    </location>
</feature>
<dbReference type="PANTHER" id="PTHR12659:SF7">
    <property type="entry name" value="CROSSVEINLESS C, ISOFORM C"/>
    <property type="match status" value="1"/>
</dbReference>
<feature type="compositionally biased region" description="Basic and acidic residues" evidence="3">
    <location>
        <begin position="185"/>
        <end position="196"/>
    </location>
</feature>
<feature type="compositionally biased region" description="Basic and acidic residues" evidence="3">
    <location>
        <begin position="484"/>
        <end position="506"/>
    </location>
</feature>
<proteinExistence type="predicted"/>
<keyword evidence="6" id="KW-1185">Reference proteome</keyword>
<sequence>MKAALLKGSLGQQDEQLYEETEAFVRNAQEQLSRSFHELVSAESSIALNGHRLPQAFRRQKSAIELTGLSGKHTFLVESSYEAPLANRSFAVEPEFLRRKRFTRKAKKGIENSRSISQNTSIAAESSSSEEEPRLQQKSRLFSNSSNVLNVDFGEESLSTGTRNRQHLARGPAARRANRKQVQRAADREKFGEQKKGASRSGLYEKRSMSVRDLNGLEVDFSTQENVTRWASQILAELESLPSSRVDLTQCGIEDESGGCGGEDSKKRLHPSRVSNNSYKSGISLSPGTTPPAKRHTILISPINYDGGENLLNNNRAMSISEMCLPTVPTPFLQNSLHRLSMSLQSHNEANDSSNECTPRASPFQRSMEKLKDESRLRSDTAETLKASEDISTTFDLSQPFNTAEAKVIVKEQELKNKGPTNFIPVIVPRRRLENGLGSNTQISERFRRLSPQRSPKGPEEVFPRANGELMAEKNRSGKNPRSPIHEKIARRKDPEFMARAQRHEGQSLISTNDDQSNLIPQTDIHPPVPAPRKSIPTRIADWEQKCKDLPQINKIGNIDRLAETDARLQNSIAKLSQVVYGNIQEEMNKDRQNGQSSLPIIETTLCNGDDQLEKWKKQAECRNRQAMGKGGKSERSVNRVISSLIEAAEESSRNSSDRPQSLEVISALSPAQDVSTQTSPFSLSRSSSFDWINSPTENTVSLLSTPQQINKSENPADPSTTLCRSDSSEDTDCDAEVQEMTRAAHGIHEALDESLALLLQCTKENDTQGIHRPPPPLPYTKSAEESPMSSRRLKVTTTSIITRNENQNPTWKGSNRCGSGPIGMAGMSDSIYDNVPGRKTRKFPEPNIVRLSAIENESSLTALQQVSEAIGNLTRNEQQKELSRNSLIGLSERAGSCEQLITGQQEELSETYKLRMEKLEGEARDCCEWLRRAGFPQYAKQFEDDKFPLDLKVVHADHCFLDLDSLHALNRRLSTLNRAAIMRMDRVVLRPRNEIMQKYDGSPLYDDDIALSDRWRYQRQSQTWNRIGNEPIYGAGREVISTRPDRGTTGTRGLSVENNESRPPLSSRETRGLQRSQSERIKERARAFIKKMDIRSSSRRRKGRDGTDALVIGDPVLVSYDSASPESARMMKTAVPAGSSATSLPLNEGNRLLDAPSRGRASRRQGMVMLSPETPEPSIESPFHPSFMHTSSKETDSLDQLPTSSSRRDHSAPIPRLSDVQSTYFGDHHFPSRVNPHDAYLYPNQSRARSVARREEVPNGFSQRVEPSLSPYSQQYLSSSRGARQLRSQPTLHADGYFMHDISPNESLNRRVTSGLPRTTPINSSPCSSMGRSTKTVPKVSSHAHNNAHLHVAMSGESKMSQSSLDGCTDSEEHSIQSATVHPRRDSGVGSSLSRSPSGPSAQRVRASLMPIPVVTHSTILHQNGHPGGVVNNGGPSASGSWTSASSGVSRNGSRPPASSPLSASISSSLSNKEEDTFFVDEDLQRCIDALSLVDLSRIRKLAYLRVTALLEKRMAVSNVKMTSPPPSSGTAVKNWAVQKLMKKIKQIDGVVLKNREPDDAAFAVSLEQIYRKTGSCFPRSILEILRYLRLMSPETVGIFRKNGVRSRIQELRDIADVLTDKDVFVGDNRLRTSQVHDAADLLKQFLRELPEPLMTVKLSETFAQIFLYLPEHERLLAMQYAIVLLPDENREALQSLLFFLNDIARHSDQNNMNAQNLSVCFTPSLFHLSASRLNQISPTRRHKTIGAAGMPTEKEMKEQRAAQDCLTTMIVDCRKLFLVPDGCPVESNTYEEELPTLGHLGGCGYRSYLVRKFKDMLKDHQDRWKGFSFECSVEGIEVSSKKSPDGHPIRLMRAVTEVEAPPKEVLHRLLRERPVWDLSMVNWRLVDNLQPDTDIFQYVVNDTVGHPTRDCYVVRMQKPDMGEIRGACALIERSIICSETQMLGGVRAVVLDSRVLIEPHHGRSRVTFMQRVDYRGRGMLWYNRVYPVLVGRQVARLRDSFLKFPNDGPETKV</sequence>
<dbReference type="SMART" id="SM00234">
    <property type="entry name" value="START"/>
    <property type="match status" value="1"/>
</dbReference>
<reference evidence="7" key="1">
    <citation type="submission" date="2024-02" db="UniProtKB">
        <authorList>
            <consortium name="WormBaseParasite"/>
        </authorList>
    </citation>
    <scope>IDENTIFICATION</scope>
</reference>
<dbReference type="Pfam" id="PF00620">
    <property type="entry name" value="RhoGAP"/>
    <property type="match status" value="1"/>
</dbReference>
<dbReference type="WBParaSite" id="MBELARI_LOCUS10187">
    <property type="protein sequence ID" value="MBELARI_LOCUS10187"/>
    <property type="gene ID" value="MBELARI_LOCUS10187"/>
</dbReference>
<evidence type="ECO:0000256" key="3">
    <source>
        <dbReference type="SAM" id="MobiDB-lite"/>
    </source>
</evidence>
<evidence type="ECO:0000313" key="6">
    <source>
        <dbReference type="Proteomes" id="UP000887575"/>
    </source>
</evidence>
<feature type="region of interest" description="Disordered" evidence="3">
    <location>
        <begin position="347"/>
        <end position="384"/>
    </location>
</feature>
<dbReference type="GO" id="GO:0008289">
    <property type="term" value="F:lipid binding"/>
    <property type="evidence" value="ECO:0007669"/>
    <property type="project" value="InterPro"/>
</dbReference>
<accession>A0AAF3J1F0</accession>
<dbReference type="Gene3D" id="1.10.287.2070">
    <property type="match status" value="1"/>
</dbReference>
<feature type="compositionally biased region" description="Polar residues" evidence="3">
    <location>
        <begin position="112"/>
        <end position="124"/>
    </location>
</feature>
<name>A0AAF3J1F0_9BILA</name>
<dbReference type="SUPFAM" id="SSF48350">
    <property type="entry name" value="GTPase activation domain, GAP"/>
    <property type="match status" value="1"/>
</dbReference>
<feature type="region of interest" description="Disordered" evidence="3">
    <location>
        <begin position="107"/>
        <end position="141"/>
    </location>
</feature>
<dbReference type="GO" id="GO:0035023">
    <property type="term" value="P:regulation of Rho protein signal transduction"/>
    <property type="evidence" value="ECO:0007669"/>
    <property type="project" value="TreeGrafter"/>
</dbReference>
<feature type="region of interest" description="Disordered" evidence="3">
    <location>
        <begin position="767"/>
        <end position="793"/>
    </location>
</feature>
<dbReference type="PROSITE" id="PS50848">
    <property type="entry name" value="START"/>
    <property type="match status" value="1"/>
</dbReference>
<feature type="compositionally biased region" description="Low complexity" evidence="3">
    <location>
        <begin position="1172"/>
        <end position="1183"/>
    </location>
</feature>
<feature type="compositionally biased region" description="Polar residues" evidence="3">
    <location>
        <begin position="1309"/>
        <end position="1337"/>
    </location>
</feature>
<dbReference type="Gene3D" id="3.30.530.20">
    <property type="match status" value="1"/>
</dbReference>
<keyword evidence="2" id="KW-0597">Phosphoprotein</keyword>